<feature type="chain" id="PRO_5043013130" description="C-type lectin domain-containing protein" evidence="1">
    <location>
        <begin position="22"/>
        <end position="227"/>
    </location>
</feature>
<evidence type="ECO:0000313" key="4">
    <source>
        <dbReference type="Proteomes" id="UP001378592"/>
    </source>
</evidence>
<comment type="caution">
    <text evidence="3">The sequence shown here is derived from an EMBL/GenBank/DDBJ whole genome shotgun (WGS) entry which is preliminary data.</text>
</comment>
<accession>A0AAN9Z5N7</accession>
<feature type="domain" description="C-type lectin" evidence="2">
    <location>
        <begin position="103"/>
        <end position="225"/>
    </location>
</feature>
<protein>
    <recommendedName>
        <fullName evidence="2">C-type lectin domain-containing protein</fullName>
    </recommendedName>
</protein>
<keyword evidence="4" id="KW-1185">Reference proteome</keyword>
<feature type="signal peptide" evidence="1">
    <location>
        <begin position="1"/>
        <end position="21"/>
    </location>
</feature>
<dbReference type="InterPro" id="IPR001304">
    <property type="entry name" value="C-type_lectin-like"/>
</dbReference>
<dbReference type="CDD" id="cd00037">
    <property type="entry name" value="CLECT"/>
    <property type="match status" value="1"/>
</dbReference>
<sequence length="227" mass="25772">MERCYKLHLLVFCLLIRPGKNSEVQSFASNLECRTGLKMEAKRNSTGHWIMTVEAESSVRPGGQPRIQVSSDFASSPNRPGTFLLTSTVVFQRQPPADYELILGEGYYKLHTGGRRWPEAMQVCESEGGHLMVIDTQRESNVIRELFAREPKITNAYNIHWLAVGFHDRYVSKRYETVTGQLLSDKFVNWIAGEPHGENQHCGIINKATEMAIDPCTTLWAFVCESY</sequence>
<dbReference type="SUPFAM" id="SSF56436">
    <property type="entry name" value="C-type lectin-like"/>
    <property type="match status" value="1"/>
</dbReference>
<dbReference type="Pfam" id="PF00059">
    <property type="entry name" value="Lectin_C"/>
    <property type="match status" value="1"/>
</dbReference>
<keyword evidence="1" id="KW-0732">Signal</keyword>
<dbReference type="InterPro" id="IPR016187">
    <property type="entry name" value="CTDL_fold"/>
</dbReference>
<proteinExistence type="predicted"/>
<dbReference type="InterPro" id="IPR016186">
    <property type="entry name" value="C-type_lectin-like/link_sf"/>
</dbReference>
<evidence type="ECO:0000313" key="3">
    <source>
        <dbReference type="EMBL" id="KAK7865531.1"/>
    </source>
</evidence>
<dbReference type="Gene3D" id="3.10.100.10">
    <property type="entry name" value="Mannose-Binding Protein A, subunit A"/>
    <property type="match status" value="1"/>
</dbReference>
<dbReference type="PROSITE" id="PS50041">
    <property type="entry name" value="C_TYPE_LECTIN_2"/>
    <property type="match status" value="1"/>
</dbReference>
<gene>
    <name evidence="3" type="ORF">R5R35_011578</name>
</gene>
<dbReference type="AlphaFoldDB" id="A0AAN9Z5N7"/>
<organism evidence="3 4">
    <name type="scientific">Gryllus longicercus</name>
    <dbReference type="NCBI Taxonomy" id="2509291"/>
    <lineage>
        <taxon>Eukaryota</taxon>
        <taxon>Metazoa</taxon>
        <taxon>Ecdysozoa</taxon>
        <taxon>Arthropoda</taxon>
        <taxon>Hexapoda</taxon>
        <taxon>Insecta</taxon>
        <taxon>Pterygota</taxon>
        <taxon>Neoptera</taxon>
        <taxon>Polyneoptera</taxon>
        <taxon>Orthoptera</taxon>
        <taxon>Ensifera</taxon>
        <taxon>Gryllidea</taxon>
        <taxon>Grylloidea</taxon>
        <taxon>Gryllidae</taxon>
        <taxon>Gryllinae</taxon>
        <taxon>Gryllus</taxon>
    </lineage>
</organism>
<reference evidence="3 4" key="1">
    <citation type="submission" date="2024-03" db="EMBL/GenBank/DDBJ databases">
        <title>The genome assembly and annotation of the cricket Gryllus longicercus Weissman &amp; Gray.</title>
        <authorList>
            <person name="Szrajer S."/>
            <person name="Gray D."/>
            <person name="Ylla G."/>
        </authorList>
    </citation>
    <scope>NUCLEOTIDE SEQUENCE [LARGE SCALE GENOMIC DNA]</scope>
    <source>
        <strain evidence="3">DAG 2021-001</strain>
        <tissue evidence="3">Whole body minus gut</tissue>
    </source>
</reference>
<evidence type="ECO:0000256" key="1">
    <source>
        <dbReference type="SAM" id="SignalP"/>
    </source>
</evidence>
<dbReference type="Proteomes" id="UP001378592">
    <property type="component" value="Unassembled WGS sequence"/>
</dbReference>
<dbReference type="EMBL" id="JAZDUA010000173">
    <property type="protein sequence ID" value="KAK7865531.1"/>
    <property type="molecule type" value="Genomic_DNA"/>
</dbReference>
<dbReference type="SMART" id="SM00034">
    <property type="entry name" value="CLECT"/>
    <property type="match status" value="1"/>
</dbReference>
<evidence type="ECO:0000259" key="2">
    <source>
        <dbReference type="PROSITE" id="PS50041"/>
    </source>
</evidence>
<name>A0AAN9Z5N7_9ORTH</name>